<dbReference type="EMBL" id="HACG01050488">
    <property type="protein sequence ID" value="CEK97353.1"/>
    <property type="molecule type" value="Transcribed_RNA"/>
</dbReference>
<dbReference type="AlphaFoldDB" id="A0A0B7BWK2"/>
<protein>
    <submittedName>
        <fullName evidence="1">Uncharacterized protein</fullName>
    </submittedName>
</protein>
<evidence type="ECO:0000313" key="1">
    <source>
        <dbReference type="EMBL" id="CEK97353.1"/>
    </source>
</evidence>
<feature type="non-terminal residue" evidence="1">
    <location>
        <position position="1"/>
    </location>
</feature>
<sequence length="51" mass="5960">HILRHVRISKNYIFFLELHSFIQVIASDVVANICSNSHEYTVQINYKTSIP</sequence>
<accession>A0A0B7BWK2</accession>
<gene>
    <name evidence="1" type="primary">ORF215532</name>
</gene>
<proteinExistence type="predicted"/>
<reference evidence="1" key="1">
    <citation type="submission" date="2014-12" db="EMBL/GenBank/DDBJ databases">
        <title>Insight into the proteome of Arion vulgaris.</title>
        <authorList>
            <person name="Aradska J."/>
            <person name="Bulat T."/>
            <person name="Smidak R."/>
            <person name="Sarate P."/>
            <person name="Gangsoo J."/>
            <person name="Sialana F."/>
            <person name="Bilban M."/>
            <person name="Lubec G."/>
        </authorList>
    </citation>
    <scope>NUCLEOTIDE SEQUENCE</scope>
    <source>
        <tissue evidence="1">Skin</tissue>
    </source>
</reference>
<name>A0A0B7BWK2_9EUPU</name>
<organism evidence="1">
    <name type="scientific">Arion vulgaris</name>
    <dbReference type="NCBI Taxonomy" id="1028688"/>
    <lineage>
        <taxon>Eukaryota</taxon>
        <taxon>Metazoa</taxon>
        <taxon>Spiralia</taxon>
        <taxon>Lophotrochozoa</taxon>
        <taxon>Mollusca</taxon>
        <taxon>Gastropoda</taxon>
        <taxon>Heterobranchia</taxon>
        <taxon>Euthyneura</taxon>
        <taxon>Panpulmonata</taxon>
        <taxon>Eupulmonata</taxon>
        <taxon>Stylommatophora</taxon>
        <taxon>Helicina</taxon>
        <taxon>Arionoidea</taxon>
        <taxon>Arionidae</taxon>
        <taxon>Arion</taxon>
    </lineage>
</organism>